<evidence type="ECO:0000256" key="1">
    <source>
        <dbReference type="SAM" id="SignalP"/>
    </source>
</evidence>
<name>A0A0N5BJA1_STREA</name>
<accession>A0A0N5BJA1</accession>
<evidence type="ECO:0000313" key="4">
    <source>
        <dbReference type="WBParaSite" id="SPAL_0000602800.1"/>
    </source>
</evidence>
<reference evidence="4" key="1">
    <citation type="submission" date="2017-02" db="UniProtKB">
        <authorList>
            <consortium name="WormBaseParasite"/>
        </authorList>
    </citation>
    <scope>IDENTIFICATION</scope>
</reference>
<keyword evidence="3" id="KW-1185">Reference proteome</keyword>
<dbReference type="Proteomes" id="UP000046392">
    <property type="component" value="Unplaced"/>
</dbReference>
<evidence type="ECO:0000313" key="3">
    <source>
        <dbReference type="Proteomes" id="UP000046392"/>
    </source>
</evidence>
<dbReference type="Pfam" id="PF01400">
    <property type="entry name" value="Astacin"/>
    <property type="match status" value="1"/>
</dbReference>
<dbReference type="InterPro" id="IPR024079">
    <property type="entry name" value="MetalloPept_cat_dom_sf"/>
</dbReference>
<dbReference type="WBParaSite" id="SPAL_0000602800.1">
    <property type="protein sequence ID" value="SPAL_0000602800.1"/>
    <property type="gene ID" value="SPAL_0000602800"/>
</dbReference>
<dbReference type="GO" id="GO:0004222">
    <property type="term" value="F:metalloendopeptidase activity"/>
    <property type="evidence" value="ECO:0007669"/>
    <property type="project" value="InterPro"/>
</dbReference>
<organism evidence="3 4">
    <name type="scientific">Strongyloides papillosus</name>
    <name type="common">Intestinal threadworm</name>
    <dbReference type="NCBI Taxonomy" id="174720"/>
    <lineage>
        <taxon>Eukaryota</taxon>
        <taxon>Metazoa</taxon>
        <taxon>Ecdysozoa</taxon>
        <taxon>Nematoda</taxon>
        <taxon>Chromadorea</taxon>
        <taxon>Rhabditida</taxon>
        <taxon>Tylenchina</taxon>
        <taxon>Panagrolaimomorpha</taxon>
        <taxon>Strongyloidoidea</taxon>
        <taxon>Strongyloididae</taxon>
        <taxon>Strongyloides</taxon>
    </lineage>
</organism>
<evidence type="ECO:0000259" key="2">
    <source>
        <dbReference type="Pfam" id="PF01400"/>
    </source>
</evidence>
<dbReference type="Gene3D" id="3.40.390.10">
    <property type="entry name" value="Collagenase (Catalytic Domain)"/>
    <property type="match status" value="1"/>
</dbReference>
<keyword evidence="1" id="KW-0732">Signal</keyword>
<dbReference type="InterPro" id="IPR001506">
    <property type="entry name" value="Peptidase_M12A"/>
</dbReference>
<feature type="chain" id="PRO_5005894370" evidence="1">
    <location>
        <begin position="18"/>
        <end position="403"/>
    </location>
</feature>
<dbReference type="AlphaFoldDB" id="A0A0N5BJA1"/>
<protein>
    <submittedName>
        <fullName evidence="4">Astacin domain-containing protein</fullName>
    </submittedName>
</protein>
<proteinExistence type="predicted"/>
<feature type="signal peptide" evidence="1">
    <location>
        <begin position="1"/>
        <end position="17"/>
    </location>
</feature>
<sequence length="403" mass="46063">MKIDLVTLLFLFYVLQGSVEENNKENGISKKVPPPYRSKTEKGIPYYCDTKLANIKGSGSIMKVDKQLDLIFRQIASSTCLNFKKHETEIGSTIGINFKVSENGNTVDLSESENCPTNVSLKEEVYKNKTLLLFFVGVALNITPEIRRPDRDADVNVQDDNVDEIYKKYYEKITDNTSISYIEGTDFDFKSPMFVDRYFLNKHSKPTYNLENRLYKDYQYFSKGGLRSFRHNDYRHIHYYYCDYKPESNDCKYGGYKPGTIVYPNKCICPDYLTGEKCTELFKDSTANCGDNTKFTASEVEKNFTVSNTNGICYFNITSDSKRPVEVSIEKLQIDNGDCENNWLYLEVLVRQDKGAAGINLCKNSNEKITLPAISDEVFIVFSGGKGNNELKVSFKNKNNASR</sequence>
<feature type="domain" description="Peptidase M12A" evidence="2">
    <location>
        <begin position="66"/>
        <end position="212"/>
    </location>
</feature>
<dbReference type="GO" id="GO:0006508">
    <property type="term" value="P:proteolysis"/>
    <property type="evidence" value="ECO:0007669"/>
    <property type="project" value="InterPro"/>
</dbReference>